<sequence length="189" mass="20905">MRKNIALIIVVALVFFALLAGCSTDKGSGTAKSEKMVKADSVVNKLTTSDSPEAQNKQTEVDWVLTEIQLFQKMESDFNTYNTLLNNPKNTSKWATDTNQATLQIETDIKSFQRHKPIGKQTATIYTSMSPALATAQKAMKQTELALHTGKTNDILKVNEYLNKAASQLTKANQAMMVIENKMLTKTAK</sequence>
<organism evidence="1 2">
    <name type="scientific">Sporolactobacillus spathodeae</name>
    <dbReference type="NCBI Taxonomy" id="1465502"/>
    <lineage>
        <taxon>Bacteria</taxon>
        <taxon>Bacillati</taxon>
        <taxon>Bacillota</taxon>
        <taxon>Bacilli</taxon>
        <taxon>Bacillales</taxon>
        <taxon>Sporolactobacillaceae</taxon>
        <taxon>Sporolactobacillus</taxon>
    </lineage>
</organism>
<evidence type="ECO:0008006" key="3">
    <source>
        <dbReference type="Google" id="ProtNLM"/>
    </source>
</evidence>
<reference evidence="1 2" key="1">
    <citation type="submission" date="2021-01" db="EMBL/GenBank/DDBJ databases">
        <title>Genomic Encyclopedia of Type Strains, Phase IV (KMG-IV): sequencing the most valuable type-strain genomes for metagenomic binning, comparative biology and taxonomic classification.</title>
        <authorList>
            <person name="Goeker M."/>
        </authorList>
    </citation>
    <scope>NUCLEOTIDE SEQUENCE [LARGE SCALE GENOMIC DNA]</scope>
    <source>
        <strain evidence="1 2">DSM 100968</strain>
    </source>
</reference>
<evidence type="ECO:0000313" key="1">
    <source>
        <dbReference type="EMBL" id="MBM7658452.1"/>
    </source>
</evidence>
<dbReference type="Proteomes" id="UP000823201">
    <property type="component" value="Unassembled WGS sequence"/>
</dbReference>
<name>A0ABS2QBW3_9BACL</name>
<comment type="caution">
    <text evidence="1">The sequence shown here is derived from an EMBL/GenBank/DDBJ whole genome shotgun (WGS) entry which is preliminary data.</text>
</comment>
<dbReference type="PROSITE" id="PS51257">
    <property type="entry name" value="PROKAR_LIPOPROTEIN"/>
    <property type="match status" value="1"/>
</dbReference>
<protein>
    <recommendedName>
        <fullName evidence="3">Lipoprotein</fullName>
    </recommendedName>
</protein>
<accession>A0ABS2QBW3</accession>
<proteinExistence type="predicted"/>
<gene>
    <name evidence="1" type="ORF">JOC27_001905</name>
</gene>
<keyword evidence="2" id="KW-1185">Reference proteome</keyword>
<evidence type="ECO:0000313" key="2">
    <source>
        <dbReference type="Proteomes" id="UP000823201"/>
    </source>
</evidence>
<dbReference type="EMBL" id="JAFBEV010000017">
    <property type="protein sequence ID" value="MBM7658452.1"/>
    <property type="molecule type" value="Genomic_DNA"/>
</dbReference>
<dbReference type="RefSeq" id="WP_205007013.1">
    <property type="nucleotide sequence ID" value="NZ_CBCRXA010000008.1"/>
</dbReference>